<sequence>MLGGIIELGSGLLSQSGLPFEPKVDVSLVLSGQDRDGDGLDDSLDIAAGARSEVDRKPIYQSNYYVGGYPPDTEGVCTDVVWRAFRDAGYDLKALVDEDIRKNPRAYPRVAMRPDPNIDFRRVPNLVVFFKRYGQMLTTDVVSGDAAKLVEWQPGDIVVFGLGTSLEHIGVVSDRRRSDGIPLVIHNSGPTPREENALVLWPAKIDYHFRYTKNSPLLPQTG</sequence>
<dbReference type="EMBL" id="WNKU01000006">
    <property type="protein sequence ID" value="MTV48839.1"/>
    <property type="molecule type" value="Genomic_DNA"/>
</dbReference>
<keyword evidence="2" id="KW-1185">Reference proteome</keyword>
<protein>
    <submittedName>
        <fullName evidence="1">DUF1287 domain-containing protein</fullName>
    </submittedName>
</protein>
<accession>A0A6I3SIX3</accession>
<dbReference type="OrthoDB" id="114026at2"/>
<dbReference type="AlphaFoldDB" id="A0A6I3SIX3"/>
<name>A0A6I3SIX3_HELMO</name>
<dbReference type="InterPro" id="IPR009706">
    <property type="entry name" value="DUF1287"/>
</dbReference>
<dbReference type="PIRSF" id="PIRSF011444">
    <property type="entry name" value="DUF1287"/>
    <property type="match status" value="1"/>
</dbReference>
<dbReference type="Proteomes" id="UP000430670">
    <property type="component" value="Unassembled WGS sequence"/>
</dbReference>
<evidence type="ECO:0000313" key="2">
    <source>
        <dbReference type="Proteomes" id="UP000430670"/>
    </source>
</evidence>
<evidence type="ECO:0000313" key="1">
    <source>
        <dbReference type="EMBL" id="MTV48839.1"/>
    </source>
</evidence>
<organism evidence="1 2">
    <name type="scientific">Heliobacterium mobile</name>
    <name type="common">Heliobacillus mobilis</name>
    <dbReference type="NCBI Taxonomy" id="28064"/>
    <lineage>
        <taxon>Bacteria</taxon>
        <taxon>Bacillati</taxon>
        <taxon>Bacillota</taxon>
        <taxon>Clostridia</taxon>
        <taxon>Eubacteriales</taxon>
        <taxon>Heliobacteriaceae</taxon>
        <taxon>Heliobacterium</taxon>
    </lineage>
</organism>
<dbReference type="Pfam" id="PF06940">
    <property type="entry name" value="DUF1287"/>
    <property type="match status" value="1"/>
</dbReference>
<proteinExistence type="predicted"/>
<gene>
    <name evidence="1" type="ORF">GJ688_07570</name>
</gene>
<comment type="caution">
    <text evidence="1">The sequence shown here is derived from an EMBL/GenBank/DDBJ whole genome shotgun (WGS) entry which is preliminary data.</text>
</comment>
<reference evidence="1 2" key="1">
    <citation type="submission" date="2019-11" db="EMBL/GenBank/DDBJ databases">
        <title>Whole-genome sequence of a the green, strictly anaerobic photosynthetic bacterium Heliobacillus mobilis DSM 6151.</title>
        <authorList>
            <person name="Kyndt J.A."/>
            <person name="Meyer T.E."/>
        </authorList>
    </citation>
    <scope>NUCLEOTIDE SEQUENCE [LARGE SCALE GENOMIC DNA]</scope>
    <source>
        <strain evidence="1 2">DSM 6151</strain>
    </source>
</reference>